<feature type="coiled-coil region" evidence="1">
    <location>
        <begin position="271"/>
        <end position="298"/>
    </location>
</feature>
<gene>
    <name evidence="3" type="ORF">LR48_Vigan11g072900</name>
</gene>
<dbReference type="Gramene" id="KOM57696">
    <property type="protein sequence ID" value="KOM57696"/>
    <property type="gene ID" value="LR48_Vigan11g072900"/>
</dbReference>
<protein>
    <submittedName>
        <fullName evidence="3">Uncharacterized protein</fullName>
    </submittedName>
</protein>
<evidence type="ECO:0000313" key="4">
    <source>
        <dbReference type="Proteomes" id="UP000053144"/>
    </source>
</evidence>
<keyword evidence="1" id="KW-0175">Coiled coil</keyword>
<feature type="compositionally biased region" description="Low complexity" evidence="2">
    <location>
        <begin position="127"/>
        <end position="139"/>
    </location>
</feature>
<dbReference type="Proteomes" id="UP000053144">
    <property type="component" value="Chromosome 11"/>
</dbReference>
<accession>A0A0L9VRJ0</accession>
<sequence length="354" mass="38954">MVIIRETGRSEFHEESGTPLFPFYWTRNPRKIKAYSVLLLNPTDLEAVRIINNFPRRLSARDLVKCLGHEDSTEVAFRMVFCIMSVAAPRKSNFMAFRKETGGSSTVGRAPRPPPPNKGSASALIRPSSSGAATTGVATAGQPTTPIVFLEQSSKAATTSALPLERKTINPRSSVTESYQVINLRGAKHVLGELAAEKKISADLGTEVEALRIAHGDCEKKQADLQSKLDDVRLQLSQSIEFLRAAQARNDRLVKECGKLKVSATKQVEKEQELVAENATLLNKLQQANEKIASLIASVVFEHEEGFLTRPCARHLSYWELTTQIPTVTAQPVKEDEPASEDDDGADGEYFLHI</sequence>
<dbReference type="AlphaFoldDB" id="A0A0L9VRJ0"/>
<evidence type="ECO:0000256" key="2">
    <source>
        <dbReference type="SAM" id="MobiDB-lite"/>
    </source>
</evidence>
<organism evidence="3 4">
    <name type="scientific">Phaseolus angularis</name>
    <name type="common">Azuki bean</name>
    <name type="synonym">Vigna angularis</name>
    <dbReference type="NCBI Taxonomy" id="3914"/>
    <lineage>
        <taxon>Eukaryota</taxon>
        <taxon>Viridiplantae</taxon>
        <taxon>Streptophyta</taxon>
        <taxon>Embryophyta</taxon>
        <taxon>Tracheophyta</taxon>
        <taxon>Spermatophyta</taxon>
        <taxon>Magnoliopsida</taxon>
        <taxon>eudicotyledons</taxon>
        <taxon>Gunneridae</taxon>
        <taxon>Pentapetalae</taxon>
        <taxon>rosids</taxon>
        <taxon>fabids</taxon>
        <taxon>Fabales</taxon>
        <taxon>Fabaceae</taxon>
        <taxon>Papilionoideae</taxon>
        <taxon>50 kb inversion clade</taxon>
        <taxon>NPAAA clade</taxon>
        <taxon>indigoferoid/millettioid clade</taxon>
        <taxon>Phaseoleae</taxon>
        <taxon>Vigna</taxon>
    </lineage>
</organism>
<dbReference type="EMBL" id="CM003381">
    <property type="protein sequence ID" value="KOM57696.1"/>
    <property type="molecule type" value="Genomic_DNA"/>
</dbReference>
<feature type="region of interest" description="Disordered" evidence="2">
    <location>
        <begin position="101"/>
        <end position="139"/>
    </location>
</feature>
<proteinExistence type="predicted"/>
<evidence type="ECO:0000256" key="1">
    <source>
        <dbReference type="SAM" id="Coils"/>
    </source>
</evidence>
<reference evidence="4" key="1">
    <citation type="journal article" date="2015" name="Proc. Natl. Acad. Sci. U.S.A.">
        <title>Genome sequencing of adzuki bean (Vigna angularis) provides insight into high starch and low fat accumulation and domestication.</title>
        <authorList>
            <person name="Yang K."/>
            <person name="Tian Z."/>
            <person name="Chen C."/>
            <person name="Luo L."/>
            <person name="Zhao B."/>
            <person name="Wang Z."/>
            <person name="Yu L."/>
            <person name="Li Y."/>
            <person name="Sun Y."/>
            <person name="Li W."/>
            <person name="Chen Y."/>
            <person name="Li Y."/>
            <person name="Zhang Y."/>
            <person name="Ai D."/>
            <person name="Zhao J."/>
            <person name="Shang C."/>
            <person name="Ma Y."/>
            <person name="Wu B."/>
            <person name="Wang M."/>
            <person name="Gao L."/>
            <person name="Sun D."/>
            <person name="Zhang P."/>
            <person name="Guo F."/>
            <person name="Wang W."/>
            <person name="Li Y."/>
            <person name="Wang J."/>
            <person name="Varshney R.K."/>
            <person name="Wang J."/>
            <person name="Ling H.Q."/>
            <person name="Wan P."/>
        </authorList>
    </citation>
    <scope>NUCLEOTIDE SEQUENCE</scope>
    <source>
        <strain evidence="4">cv. Jingnong 6</strain>
    </source>
</reference>
<evidence type="ECO:0000313" key="3">
    <source>
        <dbReference type="EMBL" id="KOM57696.1"/>
    </source>
</evidence>
<name>A0A0L9VRJ0_PHAAN</name>